<dbReference type="Pfam" id="PF08666">
    <property type="entry name" value="SAF"/>
    <property type="match status" value="1"/>
</dbReference>
<name>A0A192D2U1_9SPHN</name>
<evidence type="ECO:0000313" key="3">
    <source>
        <dbReference type="EMBL" id="ANK12074.1"/>
    </source>
</evidence>
<organism evidence="3 4">
    <name type="scientific">Erythrobacter neustonensis</name>
    <dbReference type="NCBI Taxonomy" id="1112"/>
    <lineage>
        <taxon>Bacteria</taxon>
        <taxon>Pseudomonadati</taxon>
        <taxon>Pseudomonadota</taxon>
        <taxon>Alphaproteobacteria</taxon>
        <taxon>Sphingomonadales</taxon>
        <taxon>Erythrobacteraceae</taxon>
        <taxon>Erythrobacter/Porphyrobacter group</taxon>
        <taxon>Erythrobacter</taxon>
    </lineage>
</organism>
<evidence type="ECO:0000313" key="4">
    <source>
        <dbReference type="Proteomes" id="UP000078263"/>
    </source>
</evidence>
<evidence type="ECO:0000259" key="2">
    <source>
        <dbReference type="SMART" id="SM00858"/>
    </source>
</evidence>
<dbReference type="SMART" id="SM00858">
    <property type="entry name" value="SAF"/>
    <property type="match status" value="1"/>
</dbReference>
<keyword evidence="4" id="KW-1185">Reference proteome</keyword>
<dbReference type="AlphaFoldDB" id="A0A192D2U1"/>
<protein>
    <submittedName>
        <fullName evidence="3">Flp pilus assembly protein CpaB</fullName>
    </submittedName>
</protein>
<evidence type="ECO:0000256" key="1">
    <source>
        <dbReference type="SAM" id="SignalP"/>
    </source>
</evidence>
<dbReference type="CDD" id="cd11614">
    <property type="entry name" value="SAF_CpaB_FlgA_like"/>
    <property type="match status" value="1"/>
</dbReference>
<feature type="chain" id="PRO_5008251700" evidence="1">
    <location>
        <begin position="20"/>
        <end position="307"/>
    </location>
</feature>
<dbReference type="InterPro" id="IPR031571">
    <property type="entry name" value="RcpC_dom"/>
</dbReference>
<dbReference type="Proteomes" id="UP000078263">
    <property type="component" value="Chromosome"/>
</dbReference>
<proteinExistence type="predicted"/>
<gene>
    <name evidence="3" type="ORF">A9D12_03010</name>
</gene>
<feature type="signal peptide" evidence="1">
    <location>
        <begin position="1"/>
        <end position="19"/>
    </location>
</feature>
<keyword evidence="1" id="KW-0732">Signal</keyword>
<reference evidence="3 4" key="1">
    <citation type="submission" date="2016-05" db="EMBL/GenBank/DDBJ databases">
        <title>Compelete Genome Sequence of Bacteriochlorophyll-Synthesizing Bacterium Porphyrobacter neustonensis DSM 9434.</title>
        <authorList>
            <person name="Shi X.-L."/>
            <person name="Wu Y.-H."/>
            <person name="Cheng H."/>
            <person name="Xu L."/>
            <person name="Zhang X.-Q."/>
            <person name="Wang C.-S."/>
            <person name="Xu X.-W."/>
        </authorList>
    </citation>
    <scope>NUCLEOTIDE SEQUENCE [LARGE SCALE GENOMIC DNA]</scope>
    <source>
        <strain evidence="3 4">DSM 9434</strain>
    </source>
</reference>
<dbReference type="STRING" id="1112.A9D12_03010"/>
<dbReference type="EMBL" id="CP016033">
    <property type="protein sequence ID" value="ANK12074.1"/>
    <property type="molecule type" value="Genomic_DNA"/>
</dbReference>
<dbReference type="InterPro" id="IPR013974">
    <property type="entry name" value="SAF"/>
</dbReference>
<feature type="domain" description="SAF" evidence="2">
    <location>
        <begin position="33"/>
        <end position="99"/>
    </location>
</feature>
<accession>A0A192D2U1</accession>
<sequence length="307" mass="31640">MLFGLAAVWLANTYFGAVAGQAGGGNGVAQQTVRILVAKQDIAFGEAITPESAQLVDWPASSVPQGAVTAQESQAFLAKANSAVRALVTGEPILQSRTSNRAMLSATLPADQRAVSIPIDFVSGVSGFVKPGDIVDVVLTRAVPGSNATADEQMATLLLQNVSVLAIDTSATDKPAEVDESRSRRGKVPEFTAATLMVDPLGAQKLALAAEVGKLTLVLRNANDRTPSVLATVLPRDLGSGMIRPASATAALAAAPAAAPRPVAARRAPAPRRSAPEPVAAPQIYRPTMAVLRGTQESVESVMSNGY</sequence>
<dbReference type="NCBIfam" id="TIGR03177">
    <property type="entry name" value="pilus_cpaB"/>
    <property type="match status" value="1"/>
</dbReference>
<dbReference type="InterPro" id="IPR017592">
    <property type="entry name" value="Pilus_assmbl_Flp-typ_CpaB"/>
</dbReference>
<dbReference type="Pfam" id="PF16976">
    <property type="entry name" value="RcpC"/>
    <property type="match status" value="1"/>
</dbReference>
<dbReference type="KEGG" id="pns:A9D12_03010"/>